<dbReference type="InterPro" id="IPR005162">
    <property type="entry name" value="Retrotrans_gag_dom"/>
</dbReference>
<feature type="domain" description="CCHC-type" evidence="2">
    <location>
        <begin position="303"/>
        <end position="319"/>
    </location>
</feature>
<keyword evidence="1" id="KW-0862">Zinc</keyword>
<evidence type="ECO:0000313" key="8">
    <source>
        <dbReference type="Proteomes" id="UP000663882"/>
    </source>
</evidence>
<dbReference type="Proteomes" id="UP000663882">
    <property type="component" value="Unassembled WGS sequence"/>
</dbReference>
<dbReference type="Pfam" id="PF00098">
    <property type="entry name" value="zf-CCHC"/>
    <property type="match status" value="1"/>
</dbReference>
<dbReference type="PROSITE" id="PS50158">
    <property type="entry name" value="ZF_CCHC"/>
    <property type="match status" value="1"/>
</dbReference>
<dbReference type="GO" id="GO:0003676">
    <property type="term" value="F:nucleic acid binding"/>
    <property type="evidence" value="ECO:0007669"/>
    <property type="project" value="InterPro"/>
</dbReference>
<protein>
    <recommendedName>
        <fullName evidence="2">CCHC-type domain-containing protein</fullName>
    </recommendedName>
</protein>
<dbReference type="EMBL" id="CAJOAX010007332">
    <property type="protein sequence ID" value="CAF4006724.1"/>
    <property type="molecule type" value="Genomic_DNA"/>
</dbReference>
<accession>A0A815F210</accession>
<evidence type="ECO:0000313" key="7">
    <source>
        <dbReference type="EMBL" id="CAF4071401.1"/>
    </source>
</evidence>
<dbReference type="InterPro" id="IPR036875">
    <property type="entry name" value="Znf_CCHC_sf"/>
</dbReference>
<dbReference type="Proteomes" id="UP000663836">
    <property type="component" value="Unassembled WGS sequence"/>
</dbReference>
<evidence type="ECO:0000256" key="1">
    <source>
        <dbReference type="PROSITE-ProRule" id="PRU00047"/>
    </source>
</evidence>
<gene>
    <name evidence="6" type="ORF">FNK824_LOCUS28195</name>
    <name evidence="7" type="ORF">JBS370_LOCUS30173</name>
    <name evidence="5" type="ORF">OTI717_LOCUS29318</name>
    <name evidence="3" type="ORF">RFH988_LOCUS30583</name>
    <name evidence="4" type="ORF">SEV965_LOCUS30720</name>
</gene>
<dbReference type="AlphaFoldDB" id="A0A815F210"/>
<evidence type="ECO:0000313" key="6">
    <source>
        <dbReference type="EMBL" id="CAF4041371.1"/>
    </source>
</evidence>
<name>A0A815F210_9BILA</name>
<evidence type="ECO:0000313" key="3">
    <source>
        <dbReference type="EMBL" id="CAF1317588.1"/>
    </source>
</evidence>
<dbReference type="SUPFAM" id="SSF57756">
    <property type="entry name" value="Retrovirus zinc finger-like domains"/>
    <property type="match status" value="1"/>
</dbReference>
<keyword evidence="1" id="KW-0863">Zinc-finger</keyword>
<evidence type="ECO:0000313" key="5">
    <source>
        <dbReference type="EMBL" id="CAF4006724.1"/>
    </source>
</evidence>
<dbReference type="OrthoDB" id="10038111at2759"/>
<dbReference type="PANTHER" id="PTHR33194">
    <property type="entry name" value="ZINC KNUCKLE DOMAINCONTAINING PROTEIN"/>
    <property type="match status" value="1"/>
</dbReference>
<dbReference type="Proteomes" id="UP000663823">
    <property type="component" value="Unassembled WGS sequence"/>
</dbReference>
<dbReference type="EMBL" id="CAJNOO010003097">
    <property type="protein sequence ID" value="CAF1317588.1"/>
    <property type="molecule type" value="Genomic_DNA"/>
</dbReference>
<dbReference type="Proteomes" id="UP000663889">
    <property type="component" value="Unassembled WGS sequence"/>
</dbReference>
<comment type="caution">
    <text evidence="3">The sequence shown here is derived from an EMBL/GenBank/DDBJ whole genome shotgun (WGS) entry which is preliminary data.</text>
</comment>
<dbReference type="Proteomes" id="UP000663874">
    <property type="component" value="Unassembled WGS sequence"/>
</dbReference>
<dbReference type="EMBL" id="CAJOBE010007621">
    <property type="protein sequence ID" value="CAF4041371.1"/>
    <property type="molecule type" value="Genomic_DNA"/>
</dbReference>
<dbReference type="EMBL" id="CAJOBD010006827">
    <property type="protein sequence ID" value="CAF4071401.1"/>
    <property type="molecule type" value="Genomic_DNA"/>
</dbReference>
<reference evidence="3" key="1">
    <citation type="submission" date="2021-02" db="EMBL/GenBank/DDBJ databases">
        <authorList>
            <person name="Nowell W R."/>
        </authorList>
    </citation>
    <scope>NUCLEOTIDE SEQUENCE</scope>
</reference>
<dbReference type="SMART" id="SM00343">
    <property type="entry name" value="ZnF_C2HC"/>
    <property type="match status" value="1"/>
</dbReference>
<keyword evidence="1" id="KW-0479">Metal-binding</keyword>
<dbReference type="PANTHER" id="PTHR33194:SF4">
    <property type="entry name" value="CCHC-TYPE DOMAIN-CONTAINING PROTEIN"/>
    <property type="match status" value="1"/>
</dbReference>
<dbReference type="Pfam" id="PF03732">
    <property type="entry name" value="Retrotrans_gag"/>
    <property type="match status" value="1"/>
</dbReference>
<dbReference type="Gene3D" id="4.10.60.10">
    <property type="entry name" value="Zinc finger, CCHC-type"/>
    <property type="match status" value="1"/>
</dbReference>
<evidence type="ECO:0000313" key="4">
    <source>
        <dbReference type="EMBL" id="CAF1387041.1"/>
    </source>
</evidence>
<dbReference type="EMBL" id="CAJNOU010003372">
    <property type="protein sequence ID" value="CAF1387041.1"/>
    <property type="molecule type" value="Genomic_DNA"/>
</dbReference>
<proteinExistence type="predicted"/>
<dbReference type="InterPro" id="IPR001878">
    <property type="entry name" value="Znf_CCHC"/>
</dbReference>
<sequence length="323" mass="37423">MLTRQGATRLIEAEFNRLANIDINFPDRTTIHPVVYRPTELIMAEKTVATLLSKTLEQTPKYSGKSDQDADEWLKDLTATFRMADITESQALKIIPTFLEGHAKQWFNENNTIFESWSAFKVAFIHTYSSPTAKQLASNRLRTRQQRYDEAVIEYYTDVMKLCKLVDPNMTDASKLDHLYRGLKSSLMKEVLRQAPSTPSEFFEQARREENLERLVATSVHQTNDTDTQAINYPNTSLYRPTQSNEYMHSHNSPNIYSEGYSPNVYSPRSVYTRFHHQSSPRHPSPAHPSSFNALRYQPRPLRCYLCHKLGHFARDCRSAKNY</sequence>
<evidence type="ECO:0000259" key="2">
    <source>
        <dbReference type="PROSITE" id="PS50158"/>
    </source>
</evidence>
<dbReference type="GO" id="GO:0008270">
    <property type="term" value="F:zinc ion binding"/>
    <property type="evidence" value="ECO:0007669"/>
    <property type="project" value="UniProtKB-KW"/>
</dbReference>
<organism evidence="3 8">
    <name type="scientific">Rotaria sordida</name>
    <dbReference type="NCBI Taxonomy" id="392033"/>
    <lineage>
        <taxon>Eukaryota</taxon>
        <taxon>Metazoa</taxon>
        <taxon>Spiralia</taxon>
        <taxon>Gnathifera</taxon>
        <taxon>Rotifera</taxon>
        <taxon>Eurotatoria</taxon>
        <taxon>Bdelloidea</taxon>
        <taxon>Philodinida</taxon>
        <taxon>Philodinidae</taxon>
        <taxon>Rotaria</taxon>
    </lineage>
</organism>